<protein>
    <submittedName>
        <fullName evidence="7">APC family permease</fullName>
    </submittedName>
</protein>
<evidence type="ECO:0000313" key="8">
    <source>
        <dbReference type="Proteomes" id="UP001059934"/>
    </source>
</evidence>
<feature type="transmembrane region" description="Helical" evidence="6">
    <location>
        <begin position="125"/>
        <end position="143"/>
    </location>
</feature>
<feature type="transmembrane region" description="Helical" evidence="6">
    <location>
        <begin position="229"/>
        <end position="252"/>
    </location>
</feature>
<keyword evidence="3 6" id="KW-0812">Transmembrane</keyword>
<dbReference type="Gene3D" id="1.20.1740.10">
    <property type="entry name" value="Amino acid/polyamine transporter I"/>
    <property type="match status" value="1"/>
</dbReference>
<evidence type="ECO:0000313" key="7">
    <source>
        <dbReference type="EMBL" id="UVW36226.1"/>
    </source>
</evidence>
<evidence type="ECO:0000256" key="2">
    <source>
        <dbReference type="ARBA" id="ARBA00022448"/>
    </source>
</evidence>
<sequence length="412" mass="43742">MPNPENQLRRSLTLPMLILYGLGTTIGGGIYALVGKVAGRAGMLAPLSFVAAALLSAFTALAFAELSSRYPKSAGEAVYVQQAFNKKSLTVIIGILVVFNGCISAAALANGFVGYLQVFVPVPDWIAIITVTAALGLLAIWGIGQSVITAAVITVIEIAGLILIVWVTRSDLVTFPLRLNEFNPGLNSTMWLGILSGSFLAFYAFIGFEDMVNVAEEVVDVEKNLPRAIIVTLALTTLIYCLVTLAAVLSVAPEQLGHQSAPLTYIYASKTGSDATVISLISLLAIVNGGLIQMIMASRVLYGMSRQSLIPAQLNFMADINPRTQTPIKATLLVMLLVSVLALSYAIESLAETTSLMILIIAVLVNTALVRIKLKAGELSEIKGIRVPIAVPIIGLTISFGFAVMITFDLIK</sequence>
<dbReference type="Proteomes" id="UP001059934">
    <property type="component" value="Chromosome"/>
</dbReference>
<feature type="transmembrane region" description="Helical" evidence="6">
    <location>
        <begin position="188"/>
        <end position="208"/>
    </location>
</feature>
<evidence type="ECO:0000256" key="3">
    <source>
        <dbReference type="ARBA" id="ARBA00022692"/>
    </source>
</evidence>
<keyword evidence="8" id="KW-1185">Reference proteome</keyword>
<keyword evidence="2" id="KW-0813">Transport</keyword>
<dbReference type="PANTHER" id="PTHR43243:SF4">
    <property type="entry name" value="CATIONIC AMINO ACID TRANSPORTER 4"/>
    <property type="match status" value="1"/>
</dbReference>
<feature type="transmembrane region" description="Helical" evidence="6">
    <location>
        <begin position="384"/>
        <end position="408"/>
    </location>
</feature>
<feature type="transmembrane region" description="Helical" evidence="6">
    <location>
        <begin position="277"/>
        <end position="297"/>
    </location>
</feature>
<reference evidence="7" key="1">
    <citation type="submission" date="2022-08" db="EMBL/GenBank/DDBJ databases">
        <title>Catabolic pathway analysis in culturable SAR92 clade bacteria reveals their overlooked roles in DMSP degradation in coastal seas.</title>
        <authorList>
            <person name="He X."/>
            <person name="Zhang X."/>
            <person name="Zhang Y."/>
        </authorList>
    </citation>
    <scope>NUCLEOTIDE SEQUENCE</scope>
    <source>
        <strain evidence="7">H455</strain>
    </source>
</reference>
<feature type="transmembrane region" description="Helical" evidence="6">
    <location>
        <begin position="353"/>
        <end position="372"/>
    </location>
</feature>
<feature type="transmembrane region" description="Helical" evidence="6">
    <location>
        <begin position="12"/>
        <end position="34"/>
    </location>
</feature>
<dbReference type="PANTHER" id="PTHR43243">
    <property type="entry name" value="INNER MEMBRANE TRANSPORTER YGJI-RELATED"/>
    <property type="match status" value="1"/>
</dbReference>
<dbReference type="EMBL" id="CP103416">
    <property type="protein sequence ID" value="UVW36226.1"/>
    <property type="molecule type" value="Genomic_DNA"/>
</dbReference>
<evidence type="ECO:0000256" key="4">
    <source>
        <dbReference type="ARBA" id="ARBA00022989"/>
    </source>
</evidence>
<dbReference type="InterPro" id="IPR002293">
    <property type="entry name" value="AA/rel_permease1"/>
</dbReference>
<proteinExistence type="predicted"/>
<feature type="transmembrane region" description="Helical" evidence="6">
    <location>
        <begin position="89"/>
        <end position="113"/>
    </location>
</feature>
<evidence type="ECO:0000256" key="5">
    <source>
        <dbReference type="ARBA" id="ARBA00023136"/>
    </source>
</evidence>
<feature type="transmembrane region" description="Helical" evidence="6">
    <location>
        <begin position="330"/>
        <end position="347"/>
    </location>
</feature>
<dbReference type="Pfam" id="PF13520">
    <property type="entry name" value="AA_permease_2"/>
    <property type="match status" value="1"/>
</dbReference>
<accession>A0ABY5TU62</accession>
<keyword evidence="4 6" id="KW-1133">Transmembrane helix</keyword>
<dbReference type="PIRSF" id="PIRSF006060">
    <property type="entry name" value="AA_transporter"/>
    <property type="match status" value="1"/>
</dbReference>
<feature type="transmembrane region" description="Helical" evidence="6">
    <location>
        <begin position="150"/>
        <end position="168"/>
    </location>
</feature>
<organism evidence="7 8">
    <name type="scientific">SAR92 clade bacterium H455</name>
    <dbReference type="NCBI Taxonomy" id="2974818"/>
    <lineage>
        <taxon>Bacteria</taxon>
        <taxon>Pseudomonadati</taxon>
        <taxon>Pseudomonadota</taxon>
        <taxon>Gammaproteobacteria</taxon>
        <taxon>Cellvibrionales</taxon>
        <taxon>Porticoccaceae</taxon>
        <taxon>SAR92 clade</taxon>
    </lineage>
</organism>
<evidence type="ECO:0000256" key="1">
    <source>
        <dbReference type="ARBA" id="ARBA00004141"/>
    </source>
</evidence>
<gene>
    <name evidence="7" type="ORF">NYF23_06365</name>
</gene>
<comment type="subcellular location">
    <subcellularLocation>
        <location evidence="1">Membrane</location>
        <topology evidence="1">Multi-pass membrane protein</topology>
    </subcellularLocation>
</comment>
<evidence type="ECO:0000256" key="6">
    <source>
        <dbReference type="SAM" id="Phobius"/>
    </source>
</evidence>
<feature type="transmembrane region" description="Helical" evidence="6">
    <location>
        <begin position="46"/>
        <end position="68"/>
    </location>
</feature>
<keyword evidence="5 6" id="KW-0472">Membrane</keyword>
<name>A0ABY5TU62_9GAMM</name>